<protein>
    <submittedName>
        <fullName evidence="9">4-hydroxyacetophenone monooxygenase</fullName>
    </submittedName>
</protein>
<dbReference type="InterPro" id="IPR032371">
    <property type="entry name" value="DUF4873"/>
</dbReference>
<evidence type="ECO:0000256" key="4">
    <source>
        <dbReference type="ARBA" id="ARBA00022827"/>
    </source>
</evidence>
<dbReference type="EMBL" id="LR589211">
    <property type="protein sequence ID" value="VTP04641.1"/>
    <property type="molecule type" value="Genomic_DNA"/>
</dbReference>
<keyword evidence="7 9" id="KW-0503">Monooxygenase</keyword>
<evidence type="ECO:0000256" key="2">
    <source>
        <dbReference type="ARBA" id="ARBA00010139"/>
    </source>
</evidence>
<evidence type="ECO:0000256" key="6">
    <source>
        <dbReference type="ARBA" id="ARBA00023002"/>
    </source>
</evidence>
<reference evidence="9" key="1">
    <citation type="submission" date="2019-05" db="EMBL/GenBank/DDBJ databases">
        <authorList>
            <person name="Naeem R."/>
            <person name="Antony C."/>
            <person name="Guan Q."/>
        </authorList>
    </citation>
    <scope>NUCLEOTIDE SEQUENCE</scope>
    <source>
        <strain evidence="9">2</strain>
    </source>
</reference>
<dbReference type="GO" id="GO:0016709">
    <property type="term" value="F:oxidoreductase activity, acting on paired donors, with incorporation or reduction of molecular oxygen, NAD(P)H as one donor, and incorporation of one atom of oxygen"/>
    <property type="evidence" value="ECO:0007669"/>
    <property type="project" value="UniProtKB-ARBA"/>
</dbReference>
<keyword evidence="5" id="KW-0521">NADP</keyword>
<dbReference type="Gene3D" id="3.50.50.60">
    <property type="entry name" value="FAD/NAD(P)-binding domain"/>
    <property type="match status" value="2"/>
</dbReference>
<dbReference type="Pfam" id="PF16170">
    <property type="entry name" value="DUF4873"/>
    <property type="match status" value="1"/>
</dbReference>
<proteinExistence type="inferred from homology"/>
<evidence type="ECO:0000256" key="7">
    <source>
        <dbReference type="ARBA" id="ARBA00023033"/>
    </source>
</evidence>
<comment type="similarity">
    <text evidence="2">Belongs to the FAD-binding monooxygenase family.</text>
</comment>
<dbReference type="InterPro" id="IPR050775">
    <property type="entry name" value="FAD-binding_Monooxygenases"/>
</dbReference>
<dbReference type="InterPro" id="IPR036188">
    <property type="entry name" value="FAD/NAD-bd_sf"/>
</dbReference>
<gene>
    <name evidence="9" type="primary">hapE_4</name>
    <name evidence="9" type="ORF">BIN_B_05621</name>
</gene>
<organism evidence="9">
    <name type="scientific">Mycobacterium riyadhense</name>
    <dbReference type="NCBI Taxonomy" id="486698"/>
    <lineage>
        <taxon>Bacteria</taxon>
        <taxon>Bacillati</taxon>
        <taxon>Actinomycetota</taxon>
        <taxon>Actinomycetes</taxon>
        <taxon>Mycobacteriales</taxon>
        <taxon>Mycobacteriaceae</taxon>
        <taxon>Mycobacterium</taxon>
    </lineage>
</organism>
<evidence type="ECO:0000313" key="9">
    <source>
        <dbReference type="EMBL" id="VTP04641.1"/>
    </source>
</evidence>
<dbReference type="AlphaFoldDB" id="A0A653F681"/>
<dbReference type="PANTHER" id="PTHR43098:SF3">
    <property type="entry name" value="L-ORNITHINE N(5)-MONOOXYGENASE-RELATED"/>
    <property type="match status" value="1"/>
</dbReference>
<name>A0A653F681_9MYCO</name>
<accession>A0A653F681</accession>
<evidence type="ECO:0000256" key="3">
    <source>
        <dbReference type="ARBA" id="ARBA00022630"/>
    </source>
</evidence>
<keyword evidence="4" id="KW-0274">FAD</keyword>
<evidence type="ECO:0000256" key="5">
    <source>
        <dbReference type="ARBA" id="ARBA00022857"/>
    </source>
</evidence>
<evidence type="ECO:0000259" key="8">
    <source>
        <dbReference type="Pfam" id="PF16170"/>
    </source>
</evidence>
<feature type="domain" description="DUF4873" evidence="8">
    <location>
        <begin position="298"/>
        <end position="382"/>
    </location>
</feature>
<comment type="cofactor">
    <cofactor evidence="1">
        <name>FAD</name>
        <dbReference type="ChEBI" id="CHEBI:57692"/>
    </cofactor>
</comment>
<dbReference type="SUPFAM" id="SSF51905">
    <property type="entry name" value="FAD/NAD(P)-binding domain"/>
    <property type="match status" value="1"/>
</dbReference>
<keyword evidence="6" id="KW-0560">Oxidoreductase</keyword>
<keyword evidence="3" id="KW-0285">Flavoprotein</keyword>
<sequence length="386" mass="41619">MTEFPRRIVTVGARETAGPLAADLVLANRDVLSSVFDDATDTWVLTTSGGETVHACVVIAAEPAVYVPWIPDIPGVFAGESFHAAAWDPDFDPAGKQVAVIGTDAAVGHHIGRLLESARSVTAFAYPPRRFVTEVPLPTTRARRWLRRQVRHERPPAVHVAGSAIDALTSSGIRTSDGVEHCLDTIIYGTGYAVGDQTLVGAGGLTIRQAWTDGMEPFFGVAVHGFPNYFFITGPDIGAQGRYIVECIELMKRTGSARMEVRRSSQHVFNERAQLEPAEPHAVASAFDLSASTPEDSDTYDGAATLDIAGSRHFVRVRLTGHLDPIDGNYHWQGTVFDHLPQVKHARAATLSIGKYSAPARIIEETPWGTHSVAGVGTPPYARRGP</sequence>
<evidence type="ECO:0000256" key="1">
    <source>
        <dbReference type="ARBA" id="ARBA00001974"/>
    </source>
</evidence>
<dbReference type="PANTHER" id="PTHR43098">
    <property type="entry name" value="L-ORNITHINE N(5)-MONOOXYGENASE-RELATED"/>
    <property type="match status" value="1"/>
</dbReference>